<organism evidence="1 2">
    <name type="scientific">Phialemonium thermophilum</name>
    <dbReference type="NCBI Taxonomy" id="223376"/>
    <lineage>
        <taxon>Eukaryota</taxon>
        <taxon>Fungi</taxon>
        <taxon>Dikarya</taxon>
        <taxon>Ascomycota</taxon>
        <taxon>Pezizomycotina</taxon>
        <taxon>Sordariomycetes</taxon>
        <taxon>Sordariomycetidae</taxon>
        <taxon>Cephalothecales</taxon>
        <taxon>Cephalothecaceae</taxon>
        <taxon>Phialemonium</taxon>
    </lineage>
</organism>
<proteinExistence type="predicted"/>
<evidence type="ECO:0000313" key="1">
    <source>
        <dbReference type="EMBL" id="KAL1841603.1"/>
    </source>
</evidence>
<protein>
    <submittedName>
        <fullName evidence="1">Uncharacterized protein</fullName>
    </submittedName>
</protein>
<comment type="caution">
    <text evidence="1">The sequence shown here is derived from an EMBL/GenBank/DDBJ whole genome shotgun (WGS) entry which is preliminary data.</text>
</comment>
<gene>
    <name evidence="1" type="ORF">VTK73DRAFT_3436</name>
</gene>
<dbReference type="EMBL" id="JAZHXJ010002051">
    <property type="protein sequence ID" value="KAL1841603.1"/>
    <property type="molecule type" value="Genomic_DNA"/>
</dbReference>
<accession>A0ABR3VIS3</accession>
<keyword evidence="2" id="KW-1185">Reference proteome</keyword>
<name>A0ABR3VIS3_9PEZI</name>
<dbReference type="Proteomes" id="UP001586593">
    <property type="component" value="Unassembled WGS sequence"/>
</dbReference>
<sequence>MIPSRASRLLNMAFWGVDTKSLACVRSLTGTNETKEDRLETGCIRNRTPRLGETRLSWVSYSKPRTPT</sequence>
<evidence type="ECO:0000313" key="2">
    <source>
        <dbReference type="Proteomes" id="UP001586593"/>
    </source>
</evidence>
<reference evidence="1 2" key="1">
    <citation type="journal article" date="2024" name="Commun. Biol.">
        <title>Comparative genomic analysis of thermophilic fungi reveals convergent evolutionary adaptations and gene losses.</title>
        <authorList>
            <person name="Steindorff A.S."/>
            <person name="Aguilar-Pontes M.V."/>
            <person name="Robinson A.J."/>
            <person name="Andreopoulos B."/>
            <person name="LaButti K."/>
            <person name="Kuo A."/>
            <person name="Mondo S."/>
            <person name="Riley R."/>
            <person name="Otillar R."/>
            <person name="Haridas S."/>
            <person name="Lipzen A."/>
            <person name="Grimwood J."/>
            <person name="Schmutz J."/>
            <person name="Clum A."/>
            <person name="Reid I.D."/>
            <person name="Moisan M.C."/>
            <person name="Butler G."/>
            <person name="Nguyen T.T.M."/>
            <person name="Dewar K."/>
            <person name="Conant G."/>
            <person name="Drula E."/>
            <person name="Henrissat B."/>
            <person name="Hansel C."/>
            <person name="Singer S."/>
            <person name="Hutchinson M.I."/>
            <person name="de Vries R.P."/>
            <person name="Natvig D.O."/>
            <person name="Powell A.J."/>
            <person name="Tsang A."/>
            <person name="Grigoriev I.V."/>
        </authorList>
    </citation>
    <scope>NUCLEOTIDE SEQUENCE [LARGE SCALE GENOMIC DNA]</scope>
    <source>
        <strain evidence="1 2">ATCC 24622</strain>
    </source>
</reference>